<feature type="region of interest" description="Disordered" evidence="1">
    <location>
        <begin position="121"/>
        <end position="140"/>
    </location>
</feature>
<dbReference type="AlphaFoldDB" id="A0A0T6LVT1"/>
<dbReference type="eggNOG" id="ENOG50340VK">
    <property type="taxonomic scope" value="Bacteria"/>
</dbReference>
<evidence type="ECO:0000313" key="3">
    <source>
        <dbReference type="Proteomes" id="UP000050867"/>
    </source>
</evidence>
<comment type="caution">
    <text evidence="2">The sequence shown here is derived from an EMBL/GenBank/DDBJ whole genome shotgun (WGS) entry which is preliminary data.</text>
</comment>
<dbReference type="STRING" id="76728.AQ490_16910"/>
<organism evidence="2 3">
    <name type="scientific">Wenjunlia vitaminophila</name>
    <name type="common">Streptomyces vitaminophilus</name>
    <dbReference type="NCBI Taxonomy" id="76728"/>
    <lineage>
        <taxon>Bacteria</taxon>
        <taxon>Bacillati</taxon>
        <taxon>Actinomycetota</taxon>
        <taxon>Actinomycetes</taxon>
        <taxon>Kitasatosporales</taxon>
        <taxon>Streptomycetaceae</taxon>
        <taxon>Wenjunlia</taxon>
    </lineage>
</organism>
<name>A0A0T6LVT1_WENVI</name>
<keyword evidence="3" id="KW-1185">Reference proteome</keyword>
<evidence type="ECO:0000256" key="1">
    <source>
        <dbReference type="SAM" id="MobiDB-lite"/>
    </source>
</evidence>
<feature type="region of interest" description="Disordered" evidence="1">
    <location>
        <begin position="1"/>
        <end position="27"/>
    </location>
</feature>
<gene>
    <name evidence="2" type="ORF">AQ490_16910</name>
</gene>
<accession>A0A0T6LVT1</accession>
<dbReference type="OrthoDB" id="3853386at2"/>
<protein>
    <submittedName>
        <fullName evidence="2">Uncharacterized protein</fullName>
    </submittedName>
</protein>
<proteinExistence type="predicted"/>
<dbReference type="Proteomes" id="UP000050867">
    <property type="component" value="Unassembled WGS sequence"/>
</dbReference>
<dbReference type="Pfam" id="PF17230">
    <property type="entry name" value="DUF5304"/>
    <property type="match status" value="1"/>
</dbReference>
<dbReference type="InterPro" id="IPR035183">
    <property type="entry name" value="DUF5304"/>
</dbReference>
<evidence type="ECO:0000313" key="2">
    <source>
        <dbReference type="EMBL" id="KRV50097.1"/>
    </source>
</evidence>
<dbReference type="RefSeq" id="WP_018382621.1">
    <property type="nucleotide sequence ID" value="NZ_LLZU01000006.1"/>
</dbReference>
<reference evidence="2 3" key="1">
    <citation type="submission" date="2015-10" db="EMBL/GenBank/DDBJ databases">
        <title>Draft genome sequence of pyrrolomycin-producing Streptomyces vitaminophilus.</title>
        <authorList>
            <person name="Graham D.E."/>
            <person name="Mahan K.M."/>
            <person name="Klingeman D.M."/>
            <person name="Hettich R.L."/>
            <person name="Parry R.J."/>
        </authorList>
    </citation>
    <scope>NUCLEOTIDE SEQUENCE [LARGE SCALE GENOMIC DNA]</scope>
    <source>
        <strain evidence="2 3">ATCC 31673</strain>
    </source>
</reference>
<sequence>MSESPLSPDPSASEKSTGAPQPDDDAWSTACAEDMAEQASKRRVNQAYQPGSAADELRKLAGAVADRVQELGTPLGLPTQLLVHQAKSMFDQAKGRNPELFDHLAAAGNELLAAYRAAVTDQERRWTDGPPPRSEDIDLD</sequence>
<dbReference type="EMBL" id="LLZU01000006">
    <property type="protein sequence ID" value="KRV50097.1"/>
    <property type="molecule type" value="Genomic_DNA"/>
</dbReference>